<dbReference type="EMBL" id="BAABGU010000018">
    <property type="protein sequence ID" value="GAA4572290.1"/>
    <property type="molecule type" value="Genomic_DNA"/>
</dbReference>
<evidence type="ECO:0000313" key="2">
    <source>
        <dbReference type="Proteomes" id="UP001500307"/>
    </source>
</evidence>
<reference evidence="2" key="1">
    <citation type="journal article" date="2019" name="Int. J. Syst. Evol. Microbiol.">
        <title>The Global Catalogue of Microorganisms (GCM) 10K type strain sequencing project: providing services to taxonomists for standard genome sequencing and annotation.</title>
        <authorList>
            <consortium name="The Broad Institute Genomics Platform"/>
            <consortium name="The Broad Institute Genome Sequencing Center for Infectious Disease"/>
            <person name="Wu L."/>
            <person name="Ma J."/>
        </authorList>
    </citation>
    <scope>NUCLEOTIDE SEQUENCE [LARGE SCALE GENOMIC DNA]</scope>
    <source>
        <strain evidence="2">JCM 3175</strain>
    </source>
</reference>
<gene>
    <name evidence="1" type="ORF">GCM10023176_34920</name>
</gene>
<evidence type="ECO:0000313" key="1">
    <source>
        <dbReference type="EMBL" id="GAA4572290.1"/>
    </source>
</evidence>
<organism evidence="1 2">
    <name type="scientific">Micromonospora coerulea</name>
    <dbReference type="NCBI Taxonomy" id="47856"/>
    <lineage>
        <taxon>Bacteria</taxon>
        <taxon>Bacillati</taxon>
        <taxon>Actinomycetota</taxon>
        <taxon>Actinomycetes</taxon>
        <taxon>Micromonosporales</taxon>
        <taxon>Micromonosporaceae</taxon>
        <taxon>Micromonospora</taxon>
    </lineage>
</organism>
<dbReference type="Proteomes" id="UP001500307">
    <property type="component" value="Unassembled WGS sequence"/>
</dbReference>
<proteinExistence type="predicted"/>
<dbReference type="RefSeq" id="WP_346120809.1">
    <property type="nucleotide sequence ID" value="NZ_BAABGU010000018.1"/>
</dbReference>
<sequence length="132" mass="13852">MIHSSRRASGSGIVGKLSWLHCVASEVEARAGAGAASHHQIDLAATAIEANPTPPKWLDFYDAGRLHSFAGYAALAADDHTEATRQLTEALAGLTSTAAKQRSVILADLAAAHRQGQRCVRTAVALGELRRG</sequence>
<keyword evidence="2" id="KW-1185">Reference proteome</keyword>
<protein>
    <submittedName>
        <fullName evidence="1">Uncharacterized protein</fullName>
    </submittedName>
</protein>
<name>A0ABP8SQN8_9ACTN</name>
<accession>A0ABP8SQN8</accession>
<comment type="caution">
    <text evidence="1">The sequence shown here is derived from an EMBL/GenBank/DDBJ whole genome shotgun (WGS) entry which is preliminary data.</text>
</comment>